<dbReference type="FunFam" id="1.25.40.540:FF:000003">
    <property type="entry name" value="Immunoglobulin (CD79A)-binding protein 1"/>
    <property type="match status" value="1"/>
</dbReference>
<gene>
    <name evidence="3" type="ORF">CAPTEDRAFT_176820</name>
</gene>
<dbReference type="PANTHER" id="PTHR10933">
    <property type="entry name" value="IMMUNOGLOBULIN-BINDING PROTEIN 1"/>
    <property type="match status" value="1"/>
</dbReference>
<proteinExistence type="inferred from homology"/>
<reference evidence="3 5" key="2">
    <citation type="journal article" date="2013" name="Nature">
        <title>Insights into bilaterian evolution from three spiralian genomes.</title>
        <authorList>
            <person name="Simakov O."/>
            <person name="Marletaz F."/>
            <person name="Cho S.J."/>
            <person name="Edsinger-Gonzales E."/>
            <person name="Havlak P."/>
            <person name="Hellsten U."/>
            <person name="Kuo D.H."/>
            <person name="Larsson T."/>
            <person name="Lv J."/>
            <person name="Arendt D."/>
            <person name="Savage R."/>
            <person name="Osoegawa K."/>
            <person name="de Jong P."/>
            <person name="Grimwood J."/>
            <person name="Chapman J.A."/>
            <person name="Shapiro H."/>
            <person name="Aerts A."/>
            <person name="Otillar R.P."/>
            <person name="Terry A.Y."/>
            <person name="Boore J.L."/>
            <person name="Grigoriev I.V."/>
            <person name="Lindberg D.R."/>
            <person name="Seaver E.C."/>
            <person name="Weisblat D.A."/>
            <person name="Putnam N.H."/>
            <person name="Rokhsar D.S."/>
        </authorList>
    </citation>
    <scope>NUCLEOTIDE SEQUENCE</scope>
    <source>
        <strain evidence="3 5">I ESC-2004</strain>
    </source>
</reference>
<reference evidence="4" key="3">
    <citation type="submission" date="2015-06" db="UniProtKB">
        <authorList>
            <consortium name="EnsemblMetazoa"/>
        </authorList>
    </citation>
    <scope>IDENTIFICATION</scope>
</reference>
<dbReference type="EnsemblMetazoa" id="CapteT176820">
    <property type="protein sequence ID" value="CapteP176820"/>
    <property type="gene ID" value="CapteG176820"/>
</dbReference>
<dbReference type="EMBL" id="AMQN01015422">
    <property type="status" value="NOT_ANNOTATED_CDS"/>
    <property type="molecule type" value="Genomic_DNA"/>
</dbReference>
<evidence type="ECO:0000313" key="4">
    <source>
        <dbReference type="EnsemblMetazoa" id="CapteP176820"/>
    </source>
</evidence>
<dbReference type="InterPro" id="IPR038511">
    <property type="entry name" value="TAP42/TAP46-like_sf"/>
</dbReference>
<evidence type="ECO:0008006" key="6">
    <source>
        <dbReference type="Google" id="ProtNLM"/>
    </source>
</evidence>
<evidence type="ECO:0000256" key="2">
    <source>
        <dbReference type="SAM" id="MobiDB-lite"/>
    </source>
</evidence>
<feature type="compositionally biased region" description="Basic and acidic residues" evidence="2">
    <location>
        <begin position="314"/>
        <end position="342"/>
    </location>
</feature>
<evidence type="ECO:0000313" key="5">
    <source>
        <dbReference type="Proteomes" id="UP000014760"/>
    </source>
</evidence>
<dbReference type="GO" id="GO:0009966">
    <property type="term" value="P:regulation of signal transduction"/>
    <property type="evidence" value="ECO:0007669"/>
    <property type="project" value="InterPro"/>
</dbReference>
<dbReference type="AlphaFoldDB" id="R7TB89"/>
<dbReference type="EMBL" id="KB311889">
    <property type="protein sequence ID" value="ELT88274.1"/>
    <property type="molecule type" value="Genomic_DNA"/>
</dbReference>
<protein>
    <recommendedName>
        <fullName evidence="6">TAP42-like protein</fullName>
    </recommendedName>
</protein>
<evidence type="ECO:0000313" key="3">
    <source>
        <dbReference type="EMBL" id="ELT88274.1"/>
    </source>
</evidence>
<name>R7TB89_CAPTE</name>
<sequence length="351" mass="40616">MAGKENENGPKLSEIFSFLLESCEFLDTTSEPTVSDKVQNRVKKCMRDGERAIQMTNELSLFSVNEDLEEIATADMKYLLLPAFLAFCSSKNTAIERMETVRKSQDYYRDFVRLCKNYDLTNIELKPSSEEDAADMRVPPMHGPDEVKAMAAQRQEKIARFRKQKETENQLKEMQKLMEKEFVDDEIKRKFYLTLIDRWVIRSQEEMESLSSEVQILKHMQQMRASGQSLPEKKKPADFKPNPNYRPIIITKDMLQKKVFGAGYPSLPTYTVEEWFDQQVAQGNMPQPDSNSMLAGANAGPETEAAQIEEENAEKEKKIEEDDEETLLKARNMDDWKDDHRRGWGNTHNKG</sequence>
<dbReference type="InterPro" id="IPR007304">
    <property type="entry name" value="TAP46-like"/>
</dbReference>
<dbReference type="FunCoup" id="R7TB89">
    <property type="interactions" value="716"/>
</dbReference>
<dbReference type="OMA" id="EYELCEA"/>
<dbReference type="OrthoDB" id="10261753at2759"/>
<feature type="region of interest" description="Disordered" evidence="2">
    <location>
        <begin position="282"/>
        <end position="351"/>
    </location>
</feature>
<dbReference type="PANTHER" id="PTHR10933:SF9">
    <property type="entry name" value="IMMUNOGLOBULIN-BINDING PROTEIN 1"/>
    <property type="match status" value="1"/>
</dbReference>
<dbReference type="Proteomes" id="UP000014760">
    <property type="component" value="Unassembled WGS sequence"/>
</dbReference>
<dbReference type="Pfam" id="PF04177">
    <property type="entry name" value="TAP42"/>
    <property type="match status" value="1"/>
</dbReference>
<comment type="similarity">
    <text evidence="1">Belongs to the IGBP1/TAP42 family.</text>
</comment>
<reference evidence="5" key="1">
    <citation type="submission" date="2012-12" db="EMBL/GenBank/DDBJ databases">
        <authorList>
            <person name="Hellsten U."/>
            <person name="Grimwood J."/>
            <person name="Chapman J.A."/>
            <person name="Shapiro H."/>
            <person name="Aerts A."/>
            <person name="Otillar R.P."/>
            <person name="Terry A.Y."/>
            <person name="Boore J.L."/>
            <person name="Simakov O."/>
            <person name="Marletaz F."/>
            <person name="Cho S.-J."/>
            <person name="Edsinger-Gonzales E."/>
            <person name="Havlak P."/>
            <person name="Kuo D.-H."/>
            <person name="Larsson T."/>
            <person name="Lv J."/>
            <person name="Arendt D."/>
            <person name="Savage R."/>
            <person name="Osoegawa K."/>
            <person name="de Jong P."/>
            <person name="Lindberg D.R."/>
            <person name="Seaver E.C."/>
            <person name="Weisblat D.A."/>
            <person name="Putnam N.H."/>
            <person name="Grigoriev I.V."/>
            <person name="Rokhsar D.S."/>
        </authorList>
    </citation>
    <scope>NUCLEOTIDE SEQUENCE</scope>
    <source>
        <strain evidence="5">I ESC-2004</strain>
    </source>
</reference>
<feature type="region of interest" description="Disordered" evidence="2">
    <location>
        <begin position="225"/>
        <end position="245"/>
    </location>
</feature>
<dbReference type="Gene3D" id="1.25.40.540">
    <property type="entry name" value="TAP42-like family"/>
    <property type="match status" value="1"/>
</dbReference>
<evidence type="ECO:0000256" key="1">
    <source>
        <dbReference type="ARBA" id="ARBA00034730"/>
    </source>
</evidence>
<dbReference type="GO" id="GO:0005829">
    <property type="term" value="C:cytosol"/>
    <property type="evidence" value="ECO:0007669"/>
    <property type="project" value="TreeGrafter"/>
</dbReference>
<dbReference type="STRING" id="283909.R7TB89"/>
<dbReference type="GO" id="GO:0035303">
    <property type="term" value="P:regulation of dephosphorylation"/>
    <property type="evidence" value="ECO:0007669"/>
    <property type="project" value="TreeGrafter"/>
</dbReference>
<dbReference type="GO" id="GO:0051721">
    <property type="term" value="F:protein phosphatase 2A binding"/>
    <property type="evidence" value="ECO:0007669"/>
    <property type="project" value="TreeGrafter"/>
</dbReference>
<organism evidence="3">
    <name type="scientific">Capitella teleta</name>
    <name type="common">Polychaete worm</name>
    <dbReference type="NCBI Taxonomy" id="283909"/>
    <lineage>
        <taxon>Eukaryota</taxon>
        <taxon>Metazoa</taxon>
        <taxon>Spiralia</taxon>
        <taxon>Lophotrochozoa</taxon>
        <taxon>Annelida</taxon>
        <taxon>Polychaeta</taxon>
        <taxon>Sedentaria</taxon>
        <taxon>Scolecida</taxon>
        <taxon>Capitellidae</taxon>
        <taxon>Capitella</taxon>
    </lineage>
</organism>
<dbReference type="HOGENOM" id="CLU_041824_1_0_1"/>
<feature type="compositionally biased region" description="Polar residues" evidence="2">
    <location>
        <begin position="282"/>
        <end position="293"/>
    </location>
</feature>
<accession>R7TB89</accession>
<keyword evidence="5" id="KW-1185">Reference proteome</keyword>